<dbReference type="Gene3D" id="3.40.50.620">
    <property type="entry name" value="HUPs"/>
    <property type="match status" value="1"/>
</dbReference>
<dbReference type="PRINTS" id="PR01438">
    <property type="entry name" value="UNVRSLSTRESS"/>
</dbReference>
<dbReference type="Proteomes" id="UP001596312">
    <property type="component" value="Unassembled WGS sequence"/>
</dbReference>
<reference evidence="3 4" key="1">
    <citation type="journal article" date="2019" name="Int. J. Syst. Evol. Microbiol.">
        <title>The Global Catalogue of Microorganisms (GCM) 10K type strain sequencing project: providing services to taxonomists for standard genome sequencing and annotation.</title>
        <authorList>
            <consortium name="The Broad Institute Genomics Platform"/>
            <consortium name="The Broad Institute Genome Sequencing Center for Infectious Disease"/>
            <person name="Wu L."/>
            <person name="Ma J."/>
        </authorList>
    </citation>
    <scope>NUCLEOTIDE SEQUENCE [LARGE SCALE GENOMIC DNA]</scope>
    <source>
        <strain evidence="3 4">CGMCC 1.3240</strain>
    </source>
</reference>
<comment type="similarity">
    <text evidence="1">Belongs to the universal stress protein A family.</text>
</comment>
<dbReference type="RefSeq" id="WP_340603530.1">
    <property type="nucleotide sequence ID" value="NZ_JBBMXV010000002.1"/>
</dbReference>
<keyword evidence="4" id="KW-1185">Reference proteome</keyword>
<dbReference type="SUPFAM" id="SSF52402">
    <property type="entry name" value="Adenine nucleotide alpha hydrolases-like"/>
    <property type="match status" value="1"/>
</dbReference>
<organism evidence="3 4">
    <name type="scientific">Halalkalicoccus tibetensis</name>
    <dbReference type="NCBI Taxonomy" id="175632"/>
    <lineage>
        <taxon>Archaea</taxon>
        <taxon>Methanobacteriati</taxon>
        <taxon>Methanobacteriota</taxon>
        <taxon>Stenosarchaea group</taxon>
        <taxon>Halobacteria</taxon>
        <taxon>Halobacteriales</taxon>
        <taxon>Halococcaceae</taxon>
        <taxon>Halalkalicoccus</taxon>
    </lineage>
</organism>
<gene>
    <name evidence="3" type="ORF">ACFQGH_07335</name>
</gene>
<dbReference type="CDD" id="cd00293">
    <property type="entry name" value="USP-like"/>
    <property type="match status" value="1"/>
</dbReference>
<dbReference type="InterPro" id="IPR014729">
    <property type="entry name" value="Rossmann-like_a/b/a_fold"/>
</dbReference>
<evidence type="ECO:0000259" key="2">
    <source>
        <dbReference type="Pfam" id="PF00582"/>
    </source>
</evidence>
<dbReference type="InterPro" id="IPR006015">
    <property type="entry name" value="Universal_stress_UspA"/>
</dbReference>
<dbReference type="InterPro" id="IPR006016">
    <property type="entry name" value="UspA"/>
</dbReference>
<dbReference type="AlphaFoldDB" id="A0ABD5V0W1"/>
<sequence>MYETILVPTDGSEQASAAIPHAFDLAGTYGATVHALCVVDRAATRQLAPTKAESTMEAVAEEARRVTREIADRAAEAGVDCVAVVEEGAPDDTILKYVDEHDVDMVVIGGRKRSATGKLLFGSVTQSVVLQADVPVTVVG</sequence>
<comment type="caution">
    <text evidence="3">The sequence shown here is derived from an EMBL/GenBank/DDBJ whole genome shotgun (WGS) entry which is preliminary data.</text>
</comment>
<evidence type="ECO:0000256" key="1">
    <source>
        <dbReference type="ARBA" id="ARBA00008791"/>
    </source>
</evidence>
<feature type="domain" description="UspA" evidence="2">
    <location>
        <begin position="1"/>
        <end position="139"/>
    </location>
</feature>
<dbReference type="EMBL" id="JBHSXQ010000002">
    <property type="protein sequence ID" value="MFC6905015.1"/>
    <property type="molecule type" value="Genomic_DNA"/>
</dbReference>
<evidence type="ECO:0000313" key="4">
    <source>
        <dbReference type="Proteomes" id="UP001596312"/>
    </source>
</evidence>
<dbReference type="PANTHER" id="PTHR46268">
    <property type="entry name" value="STRESS RESPONSE PROTEIN NHAX"/>
    <property type="match status" value="1"/>
</dbReference>
<name>A0ABD5V0W1_9EURY</name>
<dbReference type="Pfam" id="PF00582">
    <property type="entry name" value="Usp"/>
    <property type="match status" value="1"/>
</dbReference>
<evidence type="ECO:0000313" key="3">
    <source>
        <dbReference type="EMBL" id="MFC6905015.1"/>
    </source>
</evidence>
<protein>
    <submittedName>
        <fullName evidence="3">Universal stress protein</fullName>
    </submittedName>
</protein>
<accession>A0ABD5V0W1</accession>
<proteinExistence type="inferred from homology"/>
<dbReference type="PANTHER" id="PTHR46268:SF6">
    <property type="entry name" value="UNIVERSAL STRESS PROTEIN UP12"/>
    <property type="match status" value="1"/>
</dbReference>